<proteinExistence type="predicted"/>
<name>A0A0D0BWC7_9AGAM</name>
<reference evidence="2 3" key="1">
    <citation type="submission" date="2014-04" db="EMBL/GenBank/DDBJ databases">
        <authorList>
            <consortium name="DOE Joint Genome Institute"/>
            <person name="Kuo A."/>
            <person name="Ruytinx J."/>
            <person name="Rineau F."/>
            <person name="Colpaert J."/>
            <person name="Kohler A."/>
            <person name="Nagy L.G."/>
            <person name="Floudas D."/>
            <person name="Copeland A."/>
            <person name="Barry K.W."/>
            <person name="Cichocki N."/>
            <person name="Veneault-Fourrey C."/>
            <person name="LaButti K."/>
            <person name="Lindquist E.A."/>
            <person name="Lipzen A."/>
            <person name="Lundell T."/>
            <person name="Morin E."/>
            <person name="Murat C."/>
            <person name="Sun H."/>
            <person name="Tunlid A."/>
            <person name="Henrissat B."/>
            <person name="Grigoriev I.V."/>
            <person name="Hibbett D.S."/>
            <person name="Martin F."/>
            <person name="Nordberg H.P."/>
            <person name="Cantor M.N."/>
            <person name="Hua S.X."/>
        </authorList>
    </citation>
    <scope>NUCLEOTIDE SEQUENCE [LARGE SCALE GENOMIC DNA]</scope>
    <source>
        <strain evidence="2 3">UH-Slu-Lm8-n1</strain>
    </source>
</reference>
<gene>
    <name evidence="2" type="ORF">CY34DRAFT_799608</name>
</gene>
<evidence type="ECO:0000313" key="3">
    <source>
        <dbReference type="Proteomes" id="UP000054485"/>
    </source>
</evidence>
<feature type="region of interest" description="Disordered" evidence="1">
    <location>
        <begin position="25"/>
        <end position="48"/>
    </location>
</feature>
<reference evidence="3" key="2">
    <citation type="submission" date="2015-01" db="EMBL/GenBank/DDBJ databases">
        <title>Evolutionary Origins and Diversification of the Mycorrhizal Mutualists.</title>
        <authorList>
            <consortium name="DOE Joint Genome Institute"/>
            <consortium name="Mycorrhizal Genomics Consortium"/>
            <person name="Kohler A."/>
            <person name="Kuo A."/>
            <person name="Nagy L.G."/>
            <person name="Floudas D."/>
            <person name="Copeland A."/>
            <person name="Barry K.W."/>
            <person name="Cichocki N."/>
            <person name="Veneault-Fourrey C."/>
            <person name="LaButti K."/>
            <person name="Lindquist E.A."/>
            <person name="Lipzen A."/>
            <person name="Lundell T."/>
            <person name="Morin E."/>
            <person name="Murat C."/>
            <person name="Riley R."/>
            <person name="Ohm R."/>
            <person name="Sun H."/>
            <person name="Tunlid A."/>
            <person name="Henrissat B."/>
            <person name="Grigoriev I.V."/>
            <person name="Hibbett D.S."/>
            <person name="Martin F."/>
        </authorList>
    </citation>
    <scope>NUCLEOTIDE SEQUENCE [LARGE SCALE GENOMIC DNA]</scope>
    <source>
        <strain evidence="3">UH-Slu-Lm8-n1</strain>
    </source>
</reference>
<dbReference type="HOGENOM" id="CLU_3015752_0_0_1"/>
<accession>A0A0D0BWC7</accession>
<dbReference type="EMBL" id="KN835149">
    <property type="protein sequence ID" value="KIK47243.1"/>
    <property type="molecule type" value="Genomic_DNA"/>
</dbReference>
<sequence length="56" mass="5937">MNDVDAIAVDSTSTLVASFLCSSTQSPTTTVSFGSGTRLEQQQAASNTSRQLIYYS</sequence>
<dbReference type="AlphaFoldDB" id="A0A0D0BWC7"/>
<evidence type="ECO:0000313" key="2">
    <source>
        <dbReference type="EMBL" id="KIK47243.1"/>
    </source>
</evidence>
<organism evidence="2 3">
    <name type="scientific">Suillus luteus UH-Slu-Lm8-n1</name>
    <dbReference type="NCBI Taxonomy" id="930992"/>
    <lineage>
        <taxon>Eukaryota</taxon>
        <taxon>Fungi</taxon>
        <taxon>Dikarya</taxon>
        <taxon>Basidiomycota</taxon>
        <taxon>Agaricomycotina</taxon>
        <taxon>Agaricomycetes</taxon>
        <taxon>Agaricomycetidae</taxon>
        <taxon>Boletales</taxon>
        <taxon>Suillineae</taxon>
        <taxon>Suillaceae</taxon>
        <taxon>Suillus</taxon>
    </lineage>
</organism>
<protein>
    <submittedName>
        <fullName evidence="2">Uncharacterized protein</fullName>
    </submittedName>
</protein>
<evidence type="ECO:0000256" key="1">
    <source>
        <dbReference type="SAM" id="MobiDB-lite"/>
    </source>
</evidence>
<keyword evidence="3" id="KW-1185">Reference proteome</keyword>
<dbReference type="Proteomes" id="UP000054485">
    <property type="component" value="Unassembled WGS sequence"/>
</dbReference>
<dbReference type="InParanoid" id="A0A0D0BWC7"/>